<organism evidence="8 9">
    <name type="scientific">Elsinoe batatas</name>
    <dbReference type="NCBI Taxonomy" id="2601811"/>
    <lineage>
        <taxon>Eukaryota</taxon>
        <taxon>Fungi</taxon>
        <taxon>Dikarya</taxon>
        <taxon>Ascomycota</taxon>
        <taxon>Pezizomycotina</taxon>
        <taxon>Dothideomycetes</taxon>
        <taxon>Dothideomycetidae</taxon>
        <taxon>Myriangiales</taxon>
        <taxon>Elsinoaceae</taxon>
        <taxon>Elsinoe</taxon>
    </lineage>
</organism>
<dbReference type="GO" id="GO:0005506">
    <property type="term" value="F:iron ion binding"/>
    <property type="evidence" value="ECO:0007669"/>
    <property type="project" value="InterPro"/>
</dbReference>
<dbReference type="PRINTS" id="PR00463">
    <property type="entry name" value="EP450I"/>
</dbReference>
<keyword evidence="9" id="KW-1185">Reference proteome</keyword>
<evidence type="ECO:0000313" key="9">
    <source>
        <dbReference type="Proteomes" id="UP000809789"/>
    </source>
</evidence>
<dbReference type="InterPro" id="IPR002401">
    <property type="entry name" value="Cyt_P450_E_grp-I"/>
</dbReference>
<dbReference type="PANTHER" id="PTHR24305:SF232">
    <property type="entry name" value="P450, PUTATIVE (EUROFUNG)-RELATED"/>
    <property type="match status" value="1"/>
</dbReference>
<dbReference type="InterPro" id="IPR050121">
    <property type="entry name" value="Cytochrome_P450_monoxygenase"/>
</dbReference>
<evidence type="ECO:0000313" key="8">
    <source>
        <dbReference type="EMBL" id="KAG8629652.1"/>
    </source>
</evidence>
<evidence type="ECO:0000256" key="2">
    <source>
        <dbReference type="ARBA" id="ARBA00010617"/>
    </source>
</evidence>
<name>A0A8K0L648_9PEZI</name>
<dbReference type="SUPFAM" id="SSF48264">
    <property type="entry name" value="Cytochrome P450"/>
    <property type="match status" value="1"/>
</dbReference>
<dbReference type="InterPro" id="IPR017972">
    <property type="entry name" value="Cyt_P450_CS"/>
</dbReference>
<proteinExistence type="inferred from homology"/>
<keyword evidence="4 5" id="KW-0408">Iron</keyword>
<accession>A0A8K0L648</accession>
<dbReference type="PROSITE" id="PS00086">
    <property type="entry name" value="CYTOCHROME_P450"/>
    <property type="match status" value="1"/>
</dbReference>
<evidence type="ECO:0008006" key="10">
    <source>
        <dbReference type="Google" id="ProtNLM"/>
    </source>
</evidence>
<evidence type="ECO:0000256" key="5">
    <source>
        <dbReference type="PIRSR" id="PIRSR602401-1"/>
    </source>
</evidence>
<dbReference type="PRINTS" id="PR00385">
    <property type="entry name" value="P450"/>
</dbReference>
<feature type="signal peptide" evidence="7">
    <location>
        <begin position="1"/>
        <end position="23"/>
    </location>
</feature>
<dbReference type="GO" id="GO:0016705">
    <property type="term" value="F:oxidoreductase activity, acting on paired donors, with incorporation or reduction of molecular oxygen"/>
    <property type="evidence" value="ECO:0007669"/>
    <property type="project" value="InterPro"/>
</dbReference>
<evidence type="ECO:0000256" key="3">
    <source>
        <dbReference type="ARBA" id="ARBA00022723"/>
    </source>
</evidence>
<gene>
    <name evidence="8" type="ORF">KVT40_003517</name>
</gene>
<evidence type="ECO:0000256" key="6">
    <source>
        <dbReference type="RuleBase" id="RU000461"/>
    </source>
</evidence>
<dbReference type="InterPro" id="IPR001128">
    <property type="entry name" value="Cyt_P450"/>
</dbReference>
<reference evidence="8" key="1">
    <citation type="submission" date="2021-07" db="EMBL/GenBank/DDBJ databases">
        <title>Elsinoe batatas strain:CRI-CJ2 Genome sequencing and assembly.</title>
        <authorList>
            <person name="Huang L."/>
        </authorList>
    </citation>
    <scope>NUCLEOTIDE SEQUENCE</scope>
    <source>
        <strain evidence="8">CRI-CJ2</strain>
    </source>
</reference>
<evidence type="ECO:0000256" key="7">
    <source>
        <dbReference type="SAM" id="SignalP"/>
    </source>
</evidence>
<feature type="binding site" description="axial binding residue" evidence="5">
    <location>
        <position position="468"/>
    </location>
    <ligand>
        <name>heme</name>
        <dbReference type="ChEBI" id="CHEBI:30413"/>
    </ligand>
    <ligandPart>
        <name>Fe</name>
        <dbReference type="ChEBI" id="CHEBI:18248"/>
    </ligandPart>
</feature>
<dbReference type="GO" id="GO:0004497">
    <property type="term" value="F:monooxygenase activity"/>
    <property type="evidence" value="ECO:0007669"/>
    <property type="project" value="UniProtKB-KW"/>
</dbReference>
<comment type="cofactor">
    <cofactor evidence="1 5">
        <name>heme</name>
        <dbReference type="ChEBI" id="CHEBI:30413"/>
    </cofactor>
</comment>
<keyword evidence="3 5" id="KW-0479">Metal-binding</keyword>
<comment type="caution">
    <text evidence="8">The sequence shown here is derived from an EMBL/GenBank/DDBJ whole genome shotgun (WGS) entry which is preliminary data.</text>
</comment>
<dbReference type="GO" id="GO:0020037">
    <property type="term" value="F:heme binding"/>
    <property type="evidence" value="ECO:0007669"/>
    <property type="project" value="InterPro"/>
</dbReference>
<dbReference type="EMBL" id="JAESVG020000003">
    <property type="protein sequence ID" value="KAG8629652.1"/>
    <property type="molecule type" value="Genomic_DNA"/>
</dbReference>
<sequence length="542" mass="61408">MANTILTSILLLAGSCLLHLCYRFVKQRRSFNDLPGPPHSFLWGHLRVMGEAAAVFPPGTHPQFYLTWIARKYNLKGLFYLDLYPVADPQVIVLDPDLMNRVNINLSLPMHKMGNDFLSPIIGPDAIAVANGPAWKNSHNAMAPAFSLHHIRNMSTVVAEETEIFRSTLDKLAESGETFSMEQTATKLVFDVISRLTFNYSLNAQTTGSQSLTDLRDMIHFAAQQLSWDPRVKISSWWKRRPVLKRINTTIQQKIDERRNLLTRDRVAVDKKNPDSILDLMLREYVKVDEKGIPQQVPQSELNLLLTNIKGILLGGSGTTTDTLCFAYMLLSTHPRVLQNLRDEHTRVFAPTHDATLSILRSNPSKLSDLNYTQAVIREVLRMFPVGFNPRGAHADSTLTHASTIYPLAGYVVITPAHTLHYDPTHYDRPKLFLPERFLEDHSPYLSEPVRSVPSTHFRTFGRGARACLGQNLAMDELKIILLMTVREYEFECVGLRPNEELRTEFTDLDGVFGDVVFQELGIEARPRGDVPMRVRRVGRGI</sequence>
<comment type="similarity">
    <text evidence="2 6">Belongs to the cytochrome P450 family.</text>
</comment>
<dbReference type="OrthoDB" id="10029320at2759"/>
<dbReference type="InterPro" id="IPR036396">
    <property type="entry name" value="Cyt_P450_sf"/>
</dbReference>
<keyword evidence="6" id="KW-0503">Monooxygenase</keyword>
<protein>
    <recommendedName>
        <fullName evidence="10">Cytochrome P450</fullName>
    </recommendedName>
</protein>
<dbReference type="AlphaFoldDB" id="A0A8K0L648"/>
<keyword evidence="5 6" id="KW-0349">Heme</keyword>
<dbReference type="Gene3D" id="1.10.630.10">
    <property type="entry name" value="Cytochrome P450"/>
    <property type="match status" value="1"/>
</dbReference>
<evidence type="ECO:0000256" key="1">
    <source>
        <dbReference type="ARBA" id="ARBA00001971"/>
    </source>
</evidence>
<evidence type="ECO:0000256" key="4">
    <source>
        <dbReference type="ARBA" id="ARBA00023004"/>
    </source>
</evidence>
<feature type="chain" id="PRO_5035446308" description="Cytochrome P450" evidence="7">
    <location>
        <begin position="24"/>
        <end position="542"/>
    </location>
</feature>
<dbReference type="Proteomes" id="UP000809789">
    <property type="component" value="Unassembled WGS sequence"/>
</dbReference>
<dbReference type="PANTHER" id="PTHR24305">
    <property type="entry name" value="CYTOCHROME P450"/>
    <property type="match status" value="1"/>
</dbReference>
<keyword evidence="6" id="KW-0560">Oxidoreductase</keyword>
<keyword evidence="7" id="KW-0732">Signal</keyword>
<dbReference type="Pfam" id="PF00067">
    <property type="entry name" value="p450"/>
    <property type="match status" value="1"/>
</dbReference>